<proteinExistence type="predicted"/>
<organism evidence="3 4">
    <name type="scientific">Acorus gramineus</name>
    <name type="common">Dwarf sweet flag</name>
    <dbReference type="NCBI Taxonomy" id="55184"/>
    <lineage>
        <taxon>Eukaryota</taxon>
        <taxon>Viridiplantae</taxon>
        <taxon>Streptophyta</taxon>
        <taxon>Embryophyta</taxon>
        <taxon>Tracheophyta</taxon>
        <taxon>Spermatophyta</taxon>
        <taxon>Magnoliopsida</taxon>
        <taxon>Liliopsida</taxon>
        <taxon>Acoraceae</taxon>
        <taxon>Acorus</taxon>
    </lineage>
</organism>
<dbReference type="EMBL" id="JAUJYN010000013">
    <property type="protein sequence ID" value="KAK1258713.1"/>
    <property type="molecule type" value="Genomic_DNA"/>
</dbReference>
<reference evidence="3" key="1">
    <citation type="journal article" date="2023" name="Nat. Commun.">
        <title>Diploid and tetraploid genomes of Acorus and the evolution of monocots.</title>
        <authorList>
            <person name="Ma L."/>
            <person name="Liu K.W."/>
            <person name="Li Z."/>
            <person name="Hsiao Y.Y."/>
            <person name="Qi Y."/>
            <person name="Fu T."/>
            <person name="Tang G.D."/>
            <person name="Zhang D."/>
            <person name="Sun W.H."/>
            <person name="Liu D.K."/>
            <person name="Li Y."/>
            <person name="Chen G.Z."/>
            <person name="Liu X.D."/>
            <person name="Liao X.Y."/>
            <person name="Jiang Y.T."/>
            <person name="Yu X."/>
            <person name="Hao Y."/>
            <person name="Huang J."/>
            <person name="Zhao X.W."/>
            <person name="Ke S."/>
            <person name="Chen Y.Y."/>
            <person name="Wu W.L."/>
            <person name="Hsu J.L."/>
            <person name="Lin Y.F."/>
            <person name="Huang M.D."/>
            <person name="Li C.Y."/>
            <person name="Huang L."/>
            <person name="Wang Z.W."/>
            <person name="Zhao X."/>
            <person name="Zhong W.Y."/>
            <person name="Peng D.H."/>
            <person name="Ahmad S."/>
            <person name="Lan S."/>
            <person name="Zhang J.S."/>
            <person name="Tsai W.C."/>
            <person name="Van de Peer Y."/>
            <person name="Liu Z.J."/>
        </authorList>
    </citation>
    <scope>NUCLEOTIDE SEQUENCE</scope>
    <source>
        <strain evidence="3">SCP</strain>
    </source>
</reference>
<protein>
    <submittedName>
        <fullName evidence="3">Uncharacterized protein</fullName>
    </submittedName>
</protein>
<gene>
    <name evidence="3" type="ORF">QJS04_geneDACA019289</name>
</gene>
<feature type="region of interest" description="Disordered" evidence="1">
    <location>
        <begin position="51"/>
        <end position="76"/>
    </location>
</feature>
<reference evidence="3" key="2">
    <citation type="submission" date="2023-06" db="EMBL/GenBank/DDBJ databases">
        <authorList>
            <person name="Ma L."/>
            <person name="Liu K.-W."/>
            <person name="Li Z."/>
            <person name="Hsiao Y.-Y."/>
            <person name="Qi Y."/>
            <person name="Fu T."/>
            <person name="Tang G."/>
            <person name="Zhang D."/>
            <person name="Sun W.-H."/>
            <person name="Liu D.-K."/>
            <person name="Li Y."/>
            <person name="Chen G.-Z."/>
            <person name="Liu X.-D."/>
            <person name="Liao X.-Y."/>
            <person name="Jiang Y.-T."/>
            <person name="Yu X."/>
            <person name="Hao Y."/>
            <person name="Huang J."/>
            <person name="Zhao X.-W."/>
            <person name="Ke S."/>
            <person name="Chen Y.-Y."/>
            <person name="Wu W.-L."/>
            <person name="Hsu J.-L."/>
            <person name="Lin Y.-F."/>
            <person name="Huang M.-D."/>
            <person name="Li C.-Y."/>
            <person name="Huang L."/>
            <person name="Wang Z.-W."/>
            <person name="Zhao X."/>
            <person name="Zhong W.-Y."/>
            <person name="Peng D.-H."/>
            <person name="Ahmad S."/>
            <person name="Lan S."/>
            <person name="Zhang J.-S."/>
            <person name="Tsai W.-C."/>
            <person name="Van De Peer Y."/>
            <person name="Liu Z.-J."/>
        </authorList>
    </citation>
    <scope>NUCLEOTIDE SEQUENCE</scope>
    <source>
        <strain evidence="3">SCP</strain>
        <tissue evidence="3">Leaves</tissue>
    </source>
</reference>
<dbReference type="AlphaFoldDB" id="A0AAV9A3H4"/>
<comment type="caution">
    <text evidence="3">The sequence shown here is derived from an EMBL/GenBank/DDBJ whole genome shotgun (WGS) entry which is preliminary data.</text>
</comment>
<dbReference type="Proteomes" id="UP001179952">
    <property type="component" value="Unassembled WGS sequence"/>
</dbReference>
<feature type="transmembrane region" description="Helical" evidence="2">
    <location>
        <begin position="24"/>
        <end position="45"/>
    </location>
</feature>
<keyword evidence="2" id="KW-0812">Transmembrane</keyword>
<evidence type="ECO:0000256" key="2">
    <source>
        <dbReference type="SAM" id="Phobius"/>
    </source>
</evidence>
<evidence type="ECO:0000313" key="4">
    <source>
        <dbReference type="Proteomes" id="UP001179952"/>
    </source>
</evidence>
<dbReference type="PANTHER" id="PTHR33237">
    <property type="entry name" value="F2P16.13 PROTEIN-RELATED"/>
    <property type="match status" value="1"/>
</dbReference>
<name>A0AAV9A3H4_ACOGR</name>
<keyword evidence="2" id="KW-1133">Transmembrane helix</keyword>
<evidence type="ECO:0000256" key="1">
    <source>
        <dbReference type="SAM" id="MobiDB-lite"/>
    </source>
</evidence>
<accession>A0AAV9A3H4</accession>
<keyword evidence="4" id="KW-1185">Reference proteome</keyword>
<keyword evidence="2" id="KW-0472">Membrane</keyword>
<evidence type="ECO:0000313" key="3">
    <source>
        <dbReference type="EMBL" id="KAK1258713.1"/>
    </source>
</evidence>
<dbReference type="PANTHER" id="PTHR33237:SF21">
    <property type="entry name" value="TRANSMEMBRANE PROTEIN"/>
    <property type="match status" value="1"/>
</dbReference>
<sequence length="208" mass="22618">MEAEIGSQQQHQHQHLKMLTQHGLVVILACIFLAIVGVCATASMCGRRTRRMNEEAAREEEGRLAHHREETDKKALMDSTRWSGANKLGDEAGGRVWSWITESTISGGGGGGSEDKLGTQAPPSMMRSVGAPTTAPPVWQRRILMGERCEMPRFSGLILYDEHGRPLGHAKGGGGPQQVTNTLRIMNSQSKTGVETGFVLSEMFMSSS</sequence>